<dbReference type="GeneID" id="18799175"/>
<proteinExistence type="predicted"/>
<feature type="chain" id="PRO_5004455224" evidence="3">
    <location>
        <begin position="29"/>
        <end position="411"/>
    </location>
</feature>
<keyword evidence="5" id="KW-1185">Reference proteome</keyword>
<reference evidence="5" key="1">
    <citation type="journal article" date="2012" name="Science">
        <title>The Paleozoic origin of enzymatic lignin decomposition reconstructed from 31 fungal genomes.</title>
        <authorList>
            <person name="Floudas D."/>
            <person name="Binder M."/>
            <person name="Riley R."/>
            <person name="Barry K."/>
            <person name="Blanchette R.A."/>
            <person name="Henrissat B."/>
            <person name="Martinez A.T."/>
            <person name="Otillar R."/>
            <person name="Spatafora J.W."/>
            <person name="Yadav J.S."/>
            <person name="Aerts A."/>
            <person name="Benoit I."/>
            <person name="Boyd A."/>
            <person name="Carlson A."/>
            <person name="Copeland A."/>
            <person name="Coutinho P.M."/>
            <person name="de Vries R.P."/>
            <person name="Ferreira P."/>
            <person name="Findley K."/>
            <person name="Foster B."/>
            <person name="Gaskell J."/>
            <person name="Glotzer D."/>
            <person name="Gorecki P."/>
            <person name="Heitman J."/>
            <person name="Hesse C."/>
            <person name="Hori C."/>
            <person name="Igarashi K."/>
            <person name="Jurgens J.A."/>
            <person name="Kallen N."/>
            <person name="Kersten P."/>
            <person name="Kohler A."/>
            <person name="Kuees U."/>
            <person name="Kumar T.K.A."/>
            <person name="Kuo A."/>
            <person name="LaButti K."/>
            <person name="Larrondo L.F."/>
            <person name="Lindquist E."/>
            <person name="Ling A."/>
            <person name="Lombard V."/>
            <person name="Lucas S."/>
            <person name="Lundell T."/>
            <person name="Martin R."/>
            <person name="McLaughlin D.J."/>
            <person name="Morgenstern I."/>
            <person name="Morin E."/>
            <person name="Murat C."/>
            <person name="Nagy L.G."/>
            <person name="Nolan M."/>
            <person name="Ohm R.A."/>
            <person name="Patyshakuliyeva A."/>
            <person name="Rokas A."/>
            <person name="Ruiz-Duenas F.J."/>
            <person name="Sabat G."/>
            <person name="Salamov A."/>
            <person name="Samejima M."/>
            <person name="Schmutz J."/>
            <person name="Slot J.C."/>
            <person name="St John F."/>
            <person name="Stenlid J."/>
            <person name="Sun H."/>
            <person name="Sun S."/>
            <person name="Syed K."/>
            <person name="Tsang A."/>
            <person name="Wiebenga A."/>
            <person name="Young D."/>
            <person name="Pisabarro A."/>
            <person name="Eastwood D.C."/>
            <person name="Martin F."/>
            <person name="Cullen D."/>
            <person name="Grigoriev I.V."/>
            <person name="Hibbett D.S."/>
        </authorList>
    </citation>
    <scope>NUCLEOTIDE SEQUENCE [LARGE SCALE GENOMIC DNA]</scope>
    <source>
        <strain evidence="5">FP-91666</strain>
    </source>
</reference>
<sequence length="411" mass="43760">MFIHPVNRSVRLAYAFGLLSLAVSTCSATPTNVTIDDQTGDAISGLLPNYSPSIAWNQGAGCDFCAAKPNASDAGGGTWHDASYNPGVYPEQFGVTLQFNGTAIWMFNILQQLTFTGLNFTLDGEDAGSFIWDNASSFEFLYNQSIFQRDGLEQGPHTLVATVSGSNQSLILFDYAIYTLANDADSIRANVRTDTDVTTAPSSSASPTSTSSAPTTSHSTPVGAIVGGIVGGIAAISLLLIAFLCYRCRQRTSSGLTTSTTHTSISPFTSDTLSPEPSSTTKASFASLGQPLATYRPARYHEPSNPAPSDSTHLPLSPPSRLAPLSDAPVPSSHGLPSVLDIHAGTRTMATTPMGPLSTTSSERDRARGRQLEEEVERLRTEMREMRAGNVREKLPGYESSGDDVLIHREP</sequence>
<feature type="compositionally biased region" description="Low complexity" evidence="1">
    <location>
        <begin position="255"/>
        <end position="270"/>
    </location>
</feature>
<dbReference type="Proteomes" id="UP000053927">
    <property type="component" value="Unassembled WGS sequence"/>
</dbReference>
<evidence type="ECO:0000313" key="5">
    <source>
        <dbReference type="Proteomes" id="UP000053927"/>
    </source>
</evidence>
<feature type="transmembrane region" description="Helical" evidence="2">
    <location>
        <begin position="222"/>
        <end position="246"/>
    </location>
</feature>
<keyword evidence="2" id="KW-0812">Transmembrane</keyword>
<dbReference type="eggNOG" id="ENOG502SP6Y">
    <property type="taxonomic scope" value="Eukaryota"/>
</dbReference>
<dbReference type="RefSeq" id="XP_007311502.1">
    <property type="nucleotide sequence ID" value="XM_007311440.1"/>
</dbReference>
<feature type="region of interest" description="Disordered" evidence="1">
    <location>
        <begin position="297"/>
        <end position="411"/>
    </location>
</feature>
<protein>
    <submittedName>
        <fullName evidence="4">Uncharacterized protein</fullName>
    </submittedName>
</protein>
<keyword evidence="2" id="KW-1133">Transmembrane helix</keyword>
<feature type="signal peptide" evidence="3">
    <location>
        <begin position="1"/>
        <end position="28"/>
    </location>
</feature>
<feature type="region of interest" description="Disordered" evidence="1">
    <location>
        <begin position="255"/>
        <end position="284"/>
    </location>
</feature>
<dbReference type="OrthoDB" id="3268736at2759"/>
<feature type="region of interest" description="Disordered" evidence="1">
    <location>
        <begin position="196"/>
        <end position="218"/>
    </location>
</feature>
<dbReference type="OMA" id="PARYHEP"/>
<organism evidence="4 5">
    <name type="scientific">Stereum hirsutum (strain FP-91666)</name>
    <name type="common">White-rot fungus</name>
    <dbReference type="NCBI Taxonomy" id="721885"/>
    <lineage>
        <taxon>Eukaryota</taxon>
        <taxon>Fungi</taxon>
        <taxon>Dikarya</taxon>
        <taxon>Basidiomycota</taxon>
        <taxon>Agaricomycotina</taxon>
        <taxon>Agaricomycetes</taxon>
        <taxon>Russulales</taxon>
        <taxon>Stereaceae</taxon>
        <taxon>Stereum</taxon>
    </lineage>
</organism>
<keyword evidence="3" id="KW-0732">Signal</keyword>
<feature type="compositionally biased region" description="Low complexity" evidence="1">
    <location>
        <begin position="198"/>
        <end position="218"/>
    </location>
</feature>
<feature type="compositionally biased region" description="Basic and acidic residues" evidence="1">
    <location>
        <begin position="362"/>
        <end position="396"/>
    </location>
</feature>
<dbReference type="EMBL" id="JH687405">
    <property type="protein sequence ID" value="EIM79362.1"/>
    <property type="molecule type" value="Genomic_DNA"/>
</dbReference>
<dbReference type="KEGG" id="shs:STEHIDRAFT_143207"/>
<evidence type="ECO:0000256" key="1">
    <source>
        <dbReference type="SAM" id="MobiDB-lite"/>
    </source>
</evidence>
<name>R7RYE5_STEHR</name>
<evidence type="ECO:0000313" key="4">
    <source>
        <dbReference type="EMBL" id="EIM79362.1"/>
    </source>
</evidence>
<gene>
    <name evidence="4" type="ORF">STEHIDRAFT_143207</name>
</gene>
<evidence type="ECO:0000256" key="3">
    <source>
        <dbReference type="SAM" id="SignalP"/>
    </source>
</evidence>
<evidence type="ECO:0000256" key="2">
    <source>
        <dbReference type="SAM" id="Phobius"/>
    </source>
</evidence>
<dbReference type="Gene3D" id="2.60.120.260">
    <property type="entry name" value="Galactose-binding domain-like"/>
    <property type="match status" value="1"/>
</dbReference>
<accession>R7RYE5</accession>
<dbReference type="AlphaFoldDB" id="R7RYE5"/>
<keyword evidence="2" id="KW-0472">Membrane</keyword>
<feature type="compositionally biased region" description="Polar residues" evidence="1">
    <location>
        <begin position="271"/>
        <end position="284"/>
    </location>
</feature>